<dbReference type="GO" id="GO:0006436">
    <property type="term" value="P:tryptophanyl-tRNA aminoacylation"/>
    <property type="evidence" value="ECO:0007669"/>
    <property type="project" value="UniProtKB-UniRule"/>
</dbReference>
<evidence type="ECO:0000313" key="11">
    <source>
        <dbReference type="Proteomes" id="UP000230731"/>
    </source>
</evidence>
<dbReference type="InterPro" id="IPR014729">
    <property type="entry name" value="Rossmann-like_a/b/a_fold"/>
</dbReference>
<dbReference type="GO" id="GO:0004830">
    <property type="term" value="F:tryptophan-tRNA ligase activity"/>
    <property type="evidence" value="ECO:0007669"/>
    <property type="project" value="UniProtKB-UniRule"/>
</dbReference>
<evidence type="ECO:0000256" key="3">
    <source>
        <dbReference type="ARBA" id="ARBA00022741"/>
    </source>
</evidence>
<name>A0A2M6X0B7_9BACT</name>
<feature type="binding site" evidence="8">
    <location>
        <begin position="17"/>
        <end position="18"/>
    </location>
    <ligand>
        <name>ATP</name>
        <dbReference type="ChEBI" id="CHEBI:30616"/>
    </ligand>
</feature>
<evidence type="ECO:0000256" key="5">
    <source>
        <dbReference type="ARBA" id="ARBA00022917"/>
    </source>
</evidence>
<evidence type="ECO:0000256" key="7">
    <source>
        <dbReference type="ARBA" id="ARBA00049929"/>
    </source>
</evidence>
<comment type="caution">
    <text evidence="10">The sequence shown here is derived from an EMBL/GenBank/DDBJ whole genome shotgun (WGS) entry which is preliminary data.</text>
</comment>
<dbReference type="HAMAP" id="MF_00140_B">
    <property type="entry name" value="Trp_tRNA_synth_B"/>
    <property type="match status" value="1"/>
</dbReference>
<dbReference type="Gene3D" id="3.40.50.620">
    <property type="entry name" value="HUPs"/>
    <property type="match status" value="1"/>
</dbReference>
<accession>A0A2M6X0B7</accession>
<dbReference type="InterPro" id="IPR002305">
    <property type="entry name" value="aa-tRNA-synth_Ic"/>
</dbReference>
<keyword evidence="6 8" id="KW-0030">Aminoacyl-tRNA synthetase</keyword>
<feature type="binding site" evidence="8">
    <location>
        <begin position="145"/>
        <end position="147"/>
    </location>
    <ligand>
        <name>ATP</name>
        <dbReference type="ChEBI" id="CHEBI:30616"/>
    </ligand>
</feature>
<reference evidence="11" key="1">
    <citation type="submission" date="2017-09" db="EMBL/GenBank/DDBJ databases">
        <title>Depth-based differentiation of microbial function through sediment-hosted aquifers and enrichment of novel symbionts in the deep terrestrial subsurface.</title>
        <authorList>
            <person name="Probst A.J."/>
            <person name="Ladd B."/>
            <person name="Jarett J.K."/>
            <person name="Geller-Mcgrath D.E."/>
            <person name="Sieber C.M.K."/>
            <person name="Emerson J.B."/>
            <person name="Anantharaman K."/>
            <person name="Thomas B.C."/>
            <person name="Malmstrom R."/>
            <person name="Stieglmeier M."/>
            <person name="Klingl A."/>
            <person name="Woyke T."/>
            <person name="Ryan C.M."/>
            <person name="Banfield J.F."/>
        </authorList>
    </citation>
    <scope>NUCLEOTIDE SEQUENCE [LARGE SCALE GENOMIC DNA]</scope>
</reference>
<dbReference type="InterPro" id="IPR050203">
    <property type="entry name" value="Trp-tRNA_synthetase"/>
</dbReference>
<comment type="similarity">
    <text evidence="1 8 9">Belongs to the class-I aminoacyl-tRNA synthetase family.</text>
</comment>
<dbReference type="GO" id="GO:0005737">
    <property type="term" value="C:cytoplasm"/>
    <property type="evidence" value="ECO:0007669"/>
    <property type="project" value="UniProtKB-SubCell"/>
</dbReference>
<dbReference type="GO" id="GO:0005524">
    <property type="term" value="F:ATP binding"/>
    <property type="evidence" value="ECO:0007669"/>
    <property type="project" value="UniProtKB-UniRule"/>
</dbReference>
<dbReference type="InterPro" id="IPR001412">
    <property type="entry name" value="aa-tRNA-synth_I_CS"/>
</dbReference>
<dbReference type="PANTHER" id="PTHR43766:SF1">
    <property type="entry name" value="TRYPTOPHAN--TRNA LIGASE, MITOCHONDRIAL"/>
    <property type="match status" value="1"/>
</dbReference>
<keyword evidence="5 8" id="KW-0648">Protein biosynthesis</keyword>
<evidence type="ECO:0000313" key="10">
    <source>
        <dbReference type="EMBL" id="PIT98479.1"/>
    </source>
</evidence>
<dbReference type="Pfam" id="PF00579">
    <property type="entry name" value="tRNA-synt_1b"/>
    <property type="match status" value="1"/>
</dbReference>
<dbReference type="InterPro" id="IPR024109">
    <property type="entry name" value="Trp-tRNA-ligase_bac-type"/>
</dbReference>
<dbReference type="EMBL" id="PEZP01000005">
    <property type="protein sequence ID" value="PIT98479.1"/>
    <property type="molecule type" value="Genomic_DNA"/>
</dbReference>
<comment type="subunit">
    <text evidence="8">Homodimer.</text>
</comment>
<organism evidence="10 11">
    <name type="scientific">Candidatus Andersenbacteria bacterium CG10_big_fil_rev_8_21_14_0_10_54_11</name>
    <dbReference type="NCBI Taxonomy" id="1974485"/>
    <lineage>
        <taxon>Bacteria</taxon>
        <taxon>Candidatus Anderseniibacteriota</taxon>
    </lineage>
</organism>
<dbReference type="Proteomes" id="UP000230731">
    <property type="component" value="Unassembled WGS sequence"/>
</dbReference>
<dbReference type="AlphaFoldDB" id="A0A2M6X0B7"/>
<dbReference type="PANTHER" id="PTHR43766">
    <property type="entry name" value="TRYPTOPHAN--TRNA LIGASE, MITOCHONDRIAL"/>
    <property type="match status" value="1"/>
</dbReference>
<comment type="catalytic activity">
    <reaction evidence="7 8">
        <text>tRNA(Trp) + L-tryptophan + ATP = L-tryptophyl-tRNA(Trp) + AMP + diphosphate + H(+)</text>
        <dbReference type="Rhea" id="RHEA:24080"/>
        <dbReference type="Rhea" id="RHEA-COMP:9671"/>
        <dbReference type="Rhea" id="RHEA-COMP:9705"/>
        <dbReference type="ChEBI" id="CHEBI:15378"/>
        <dbReference type="ChEBI" id="CHEBI:30616"/>
        <dbReference type="ChEBI" id="CHEBI:33019"/>
        <dbReference type="ChEBI" id="CHEBI:57912"/>
        <dbReference type="ChEBI" id="CHEBI:78442"/>
        <dbReference type="ChEBI" id="CHEBI:78535"/>
        <dbReference type="ChEBI" id="CHEBI:456215"/>
        <dbReference type="EC" id="6.1.1.2"/>
    </reaction>
</comment>
<comment type="function">
    <text evidence="8">Catalyzes the attachment of tryptophan to tRNA(Trp).</text>
</comment>
<sequence>MKTIFSGIQPSGVLHIGNYLGALKQWVELQENNMAYFCIVDLHAITVPYDTELVPEHILNAAAAYLAAGVDPEKSTIFVQSRVPAHTELAWLLSTQTPFGDLVRMTQFKEKSAQQKNGETLGLFAYPVLQAADILLYQADLVPVGKDQVQHIELTRDIAKRFNNRFGEVFTIPAARLHTQTARIMSLTDPKKKMSKSGEPKSYIALTDTRDSIRQKIMGAVTETEPVFSFTESGPAVHNLLSIYQALSGEASAAIEKKFSGAGYKAFKETLADLIIATLEPIQQRYAAYRQPDKLRKILASGAERVTVTANNTLESVKQAMGLTV</sequence>
<dbReference type="CDD" id="cd00806">
    <property type="entry name" value="TrpRS_core"/>
    <property type="match status" value="1"/>
</dbReference>
<dbReference type="EC" id="6.1.1.2" evidence="8"/>
<feature type="short sequence motif" description="'KMSKS' region" evidence="8">
    <location>
        <begin position="193"/>
        <end position="197"/>
    </location>
</feature>
<keyword evidence="4 8" id="KW-0067">ATP-binding</keyword>
<keyword evidence="3 8" id="KW-0547">Nucleotide-binding</keyword>
<keyword evidence="8" id="KW-0963">Cytoplasm</keyword>
<dbReference type="Gene3D" id="1.10.240.10">
    <property type="entry name" value="Tyrosyl-Transfer RNA Synthetase"/>
    <property type="match status" value="1"/>
</dbReference>
<dbReference type="PRINTS" id="PR01039">
    <property type="entry name" value="TRNASYNTHTRP"/>
</dbReference>
<feature type="binding site" evidence="8">
    <location>
        <begin position="9"/>
        <end position="11"/>
    </location>
    <ligand>
        <name>ATP</name>
        <dbReference type="ChEBI" id="CHEBI:30616"/>
    </ligand>
</feature>
<evidence type="ECO:0000256" key="9">
    <source>
        <dbReference type="RuleBase" id="RU363036"/>
    </source>
</evidence>
<evidence type="ECO:0000256" key="8">
    <source>
        <dbReference type="HAMAP-Rule" id="MF_00140"/>
    </source>
</evidence>
<dbReference type="FunFam" id="3.40.50.620:FF:000082">
    <property type="entry name" value="MSW1p Mitochondrial tryptophanyl-tRNA synthetase"/>
    <property type="match status" value="1"/>
</dbReference>
<dbReference type="PROSITE" id="PS00178">
    <property type="entry name" value="AA_TRNA_LIGASE_I"/>
    <property type="match status" value="1"/>
</dbReference>
<gene>
    <name evidence="8 10" type="primary">trpS</name>
    <name evidence="10" type="ORF">COT71_00515</name>
</gene>
<feature type="binding site" evidence="8">
    <location>
        <position position="133"/>
    </location>
    <ligand>
        <name>L-tryptophan</name>
        <dbReference type="ChEBI" id="CHEBI:57912"/>
    </ligand>
</feature>
<evidence type="ECO:0000256" key="4">
    <source>
        <dbReference type="ARBA" id="ARBA00022840"/>
    </source>
</evidence>
<protein>
    <recommendedName>
        <fullName evidence="8">Tryptophan--tRNA ligase</fullName>
        <ecNumber evidence="8">6.1.1.2</ecNumber>
    </recommendedName>
    <alternativeName>
        <fullName evidence="8">Tryptophanyl-tRNA synthetase</fullName>
        <shortName evidence="8">TrpRS</shortName>
    </alternativeName>
</protein>
<proteinExistence type="inferred from homology"/>
<evidence type="ECO:0000256" key="2">
    <source>
        <dbReference type="ARBA" id="ARBA00022598"/>
    </source>
</evidence>
<dbReference type="InterPro" id="IPR002306">
    <property type="entry name" value="Trp-tRNA-ligase"/>
</dbReference>
<keyword evidence="2 8" id="KW-0436">Ligase</keyword>
<evidence type="ECO:0000256" key="1">
    <source>
        <dbReference type="ARBA" id="ARBA00005594"/>
    </source>
</evidence>
<dbReference type="NCBIfam" id="TIGR00233">
    <property type="entry name" value="trpS"/>
    <property type="match status" value="1"/>
</dbReference>
<evidence type="ECO:0000256" key="6">
    <source>
        <dbReference type="ARBA" id="ARBA00023146"/>
    </source>
</evidence>
<feature type="binding site" evidence="8">
    <location>
        <position position="184"/>
    </location>
    <ligand>
        <name>ATP</name>
        <dbReference type="ChEBI" id="CHEBI:30616"/>
    </ligand>
</feature>
<feature type="binding site" evidence="8">
    <location>
        <begin position="193"/>
        <end position="197"/>
    </location>
    <ligand>
        <name>ATP</name>
        <dbReference type="ChEBI" id="CHEBI:30616"/>
    </ligand>
</feature>
<comment type="subcellular location">
    <subcellularLocation>
        <location evidence="8">Cytoplasm</location>
    </subcellularLocation>
</comment>
<feature type="short sequence motif" description="'HIGH' region" evidence="8">
    <location>
        <begin position="10"/>
        <end position="18"/>
    </location>
</feature>
<dbReference type="SUPFAM" id="SSF52374">
    <property type="entry name" value="Nucleotidylyl transferase"/>
    <property type="match status" value="1"/>
</dbReference>